<dbReference type="InterPro" id="IPR001182">
    <property type="entry name" value="FtsW/RodA"/>
</dbReference>
<gene>
    <name evidence="17" type="ORF">LEP1GSC081_1562</name>
</gene>
<feature type="transmembrane region" description="Helical" evidence="16">
    <location>
        <begin position="187"/>
        <end position="220"/>
    </location>
</feature>
<keyword evidence="6" id="KW-0573">Peptidoglycan synthesis</keyword>
<organism evidence="17 18">
    <name type="scientific">Leptospira kirschneri str. H1</name>
    <dbReference type="NCBI Taxonomy" id="1049966"/>
    <lineage>
        <taxon>Bacteria</taxon>
        <taxon>Pseudomonadati</taxon>
        <taxon>Spirochaetota</taxon>
        <taxon>Spirochaetia</taxon>
        <taxon>Leptospirales</taxon>
        <taxon>Leptospiraceae</taxon>
        <taxon>Leptospira</taxon>
    </lineage>
</organism>
<evidence type="ECO:0000256" key="8">
    <source>
        <dbReference type="ARBA" id="ARBA00023136"/>
    </source>
</evidence>
<evidence type="ECO:0000256" key="4">
    <source>
        <dbReference type="ARBA" id="ARBA00022692"/>
    </source>
</evidence>
<keyword evidence="8 16" id="KW-0472">Membrane</keyword>
<dbReference type="Proteomes" id="UP000006253">
    <property type="component" value="Unassembled WGS sequence"/>
</dbReference>
<dbReference type="EMBL" id="AHMY02000051">
    <property type="protein sequence ID" value="EKO14701.1"/>
    <property type="molecule type" value="Genomic_DNA"/>
</dbReference>
<keyword evidence="7 16" id="KW-1133">Transmembrane helix</keyword>
<evidence type="ECO:0000256" key="1">
    <source>
        <dbReference type="ARBA" id="ARBA00004141"/>
    </source>
</evidence>
<dbReference type="AlphaFoldDB" id="A0A0E2B0E4"/>
<dbReference type="PANTHER" id="PTHR30474">
    <property type="entry name" value="CELL CYCLE PROTEIN"/>
    <property type="match status" value="1"/>
</dbReference>
<evidence type="ECO:0000256" key="5">
    <source>
        <dbReference type="ARBA" id="ARBA00022960"/>
    </source>
</evidence>
<keyword evidence="5" id="KW-0133">Cell shape</keyword>
<comment type="caution">
    <text evidence="17">The sequence shown here is derived from an EMBL/GenBank/DDBJ whole genome shotgun (WGS) entry which is preliminary data.</text>
</comment>
<comment type="subcellular location">
    <subcellularLocation>
        <location evidence="1">Membrane</location>
        <topology evidence="1">Multi-pass membrane protein</topology>
    </subcellularLocation>
</comment>
<dbReference type="GO" id="GO:0009252">
    <property type="term" value="P:peptidoglycan biosynthetic process"/>
    <property type="evidence" value="ECO:0007669"/>
    <property type="project" value="UniProtKB-KW"/>
</dbReference>
<feature type="transmembrane region" description="Helical" evidence="16">
    <location>
        <begin position="322"/>
        <end position="348"/>
    </location>
</feature>
<dbReference type="GO" id="GO:0005886">
    <property type="term" value="C:plasma membrane"/>
    <property type="evidence" value="ECO:0007669"/>
    <property type="project" value="TreeGrafter"/>
</dbReference>
<dbReference type="Pfam" id="PF01098">
    <property type="entry name" value="FTSW_RODA_SPOVE"/>
    <property type="match status" value="1"/>
</dbReference>
<feature type="transmembrane region" description="Helical" evidence="16">
    <location>
        <begin position="355"/>
        <end position="376"/>
    </location>
</feature>
<dbReference type="GO" id="GO:0008360">
    <property type="term" value="P:regulation of cell shape"/>
    <property type="evidence" value="ECO:0007669"/>
    <property type="project" value="UniProtKB-KW"/>
</dbReference>
<keyword evidence="2" id="KW-0328">Glycosyltransferase</keyword>
<dbReference type="InterPro" id="IPR018365">
    <property type="entry name" value="Cell_cycle_FtsW-rel_CS"/>
</dbReference>
<evidence type="ECO:0000256" key="16">
    <source>
        <dbReference type="SAM" id="Phobius"/>
    </source>
</evidence>
<feature type="transmembrane region" description="Helical" evidence="16">
    <location>
        <begin position="161"/>
        <end position="181"/>
    </location>
</feature>
<dbReference type="PROSITE" id="PS00428">
    <property type="entry name" value="FTSW_RODA_SPOVE"/>
    <property type="match status" value="1"/>
</dbReference>
<evidence type="ECO:0000256" key="13">
    <source>
        <dbReference type="ARBA" id="ARBA00041418"/>
    </source>
</evidence>
<dbReference type="GO" id="GO:0032153">
    <property type="term" value="C:cell division site"/>
    <property type="evidence" value="ECO:0007669"/>
    <property type="project" value="TreeGrafter"/>
</dbReference>
<dbReference type="GO" id="GO:0051301">
    <property type="term" value="P:cell division"/>
    <property type="evidence" value="ECO:0007669"/>
    <property type="project" value="InterPro"/>
</dbReference>
<evidence type="ECO:0000256" key="2">
    <source>
        <dbReference type="ARBA" id="ARBA00022676"/>
    </source>
</evidence>
<comment type="catalytic activity">
    <reaction evidence="15">
        <text>[GlcNAc-(1-&gt;4)-Mur2Ac(oyl-L-Ala-gamma-D-Glu-L-Lys-D-Ala-D-Ala)](n)-di-trans,octa-cis-undecaprenyl diphosphate + beta-D-GlcNAc-(1-&gt;4)-Mur2Ac(oyl-L-Ala-gamma-D-Glu-L-Lys-D-Ala-D-Ala)-di-trans,octa-cis-undecaprenyl diphosphate = [GlcNAc-(1-&gt;4)-Mur2Ac(oyl-L-Ala-gamma-D-Glu-L-Lys-D-Ala-D-Ala)](n+1)-di-trans,octa-cis-undecaprenyl diphosphate + di-trans,octa-cis-undecaprenyl diphosphate + H(+)</text>
        <dbReference type="Rhea" id="RHEA:23708"/>
        <dbReference type="Rhea" id="RHEA-COMP:9602"/>
        <dbReference type="Rhea" id="RHEA-COMP:9603"/>
        <dbReference type="ChEBI" id="CHEBI:15378"/>
        <dbReference type="ChEBI" id="CHEBI:58405"/>
        <dbReference type="ChEBI" id="CHEBI:60033"/>
        <dbReference type="ChEBI" id="CHEBI:78435"/>
        <dbReference type="EC" id="2.4.99.28"/>
    </reaction>
</comment>
<feature type="transmembrane region" description="Helical" evidence="16">
    <location>
        <begin position="289"/>
        <end position="310"/>
    </location>
</feature>
<sequence>MIDFIIRKWREFWLPGKNSLDVLLIATIFILLFTGLCVMYSSSSITAWREFKDSEYFLKKQTIWICVGLVFFFFFSLFPYQKLEKLALVGIILAIGLLVLVFIPGIGKSVSTYYGRNFHRWIAIGPYQLQPSEVAKVAVLVYLASLFQKLKLEITPNYKKLLIPILLLLTVIVLILVEPAFGTTLEILFVILGFIFLFGFPFRNLLIAGIVSLPLIYILIDRVGYRKKRVEVWLDPYRYRFDEGHQLVTSFRAFLDGGWFGNKLASGYAHRYLTYSHTDFVLATFVEDFGFIGFITFIFLVLLLLFRSFYLIQKVQDPFGFYLGAGILIVLGTQFIINMFVVTGIFPITGISLPFVSYGGSSILIVLISLGILVNITRKENLGL</sequence>
<evidence type="ECO:0000256" key="14">
    <source>
        <dbReference type="ARBA" id="ARBA00044770"/>
    </source>
</evidence>
<evidence type="ECO:0000256" key="11">
    <source>
        <dbReference type="ARBA" id="ARBA00038053"/>
    </source>
</evidence>
<evidence type="ECO:0000256" key="9">
    <source>
        <dbReference type="ARBA" id="ARBA00032370"/>
    </source>
</evidence>
<accession>A0A0E2B0E4</accession>
<keyword evidence="4 16" id="KW-0812">Transmembrane</keyword>
<reference evidence="17 18" key="1">
    <citation type="submission" date="2012-10" db="EMBL/GenBank/DDBJ databases">
        <authorList>
            <person name="Harkins D.M."/>
            <person name="Durkin A.S."/>
            <person name="Brinkac L.M."/>
            <person name="Selengut J.D."/>
            <person name="Sanka R."/>
            <person name="DePew J."/>
            <person name="Purushe J."/>
            <person name="Peacock S.J."/>
            <person name="Thaipadungpanit J."/>
            <person name="Wuthiekanun V.W."/>
            <person name="Day N.P."/>
            <person name="Vinetz J.M."/>
            <person name="Sutton G.G."/>
            <person name="Nelson W.C."/>
            <person name="Fouts D.E."/>
        </authorList>
    </citation>
    <scope>NUCLEOTIDE SEQUENCE [LARGE SCALE GENOMIC DNA]</scope>
    <source>
        <strain evidence="17 18">H1</strain>
    </source>
</reference>
<keyword evidence="3" id="KW-0808">Transferase</keyword>
<dbReference type="EC" id="2.4.99.28" evidence="14"/>
<evidence type="ECO:0000313" key="17">
    <source>
        <dbReference type="EMBL" id="EKO14701.1"/>
    </source>
</evidence>
<dbReference type="GO" id="GO:0015648">
    <property type="term" value="F:lipid-linked peptidoglycan transporter activity"/>
    <property type="evidence" value="ECO:0007669"/>
    <property type="project" value="TreeGrafter"/>
</dbReference>
<evidence type="ECO:0000256" key="12">
    <source>
        <dbReference type="ARBA" id="ARBA00041185"/>
    </source>
</evidence>
<name>A0A0E2B0E4_9LEPT</name>
<dbReference type="GO" id="GO:0008955">
    <property type="term" value="F:peptidoglycan glycosyltransferase activity"/>
    <property type="evidence" value="ECO:0007669"/>
    <property type="project" value="UniProtKB-EC"/>
</dbReference>
<evidence type="ECO:0000256" key="3">
    <source>
        <dbReference type="ARBA" id="ARBA00022679"/>
    </source>
</evidence>
<evidence type="ECO:0000256" key="7">
    <source>
        <dbReference type="ARBA" id="ARBA00022989"/>
    </source>
</evidence>
<dbReference type="RefSeq" id="WP_004766112.1">
    <property type="nucleotide sequence ID" value="NZ_AHMY02000051.1"/>
</dbReference>
<proteinExistence type="inferred from homology"/>
<protein>
    <recommendedName>
        <fullName evidence="12">Probable peptidoglycan glycosyltransferase FtsW</fullName>
        <ecNumber evidence="14">2.4.99.28</ecNumber>
    </recommendedName>
    <alternativeName>
        <fullName evidence="13">Cell division protein FtsW</fullName>
    </alternativeName>
    <alternativeName>
        <fullName evidence="10">Cell wall polymerase</fullName>
    </alternativeName>
    <alternativeName>
        <fullName evidence="9">Peptidoglycan polymerase</fullName>
    </alternativeName>
</protein>
<feature type="transmembrane region" description="Helical" evidence="16">
    <location>
        <begin position="20"/>
        <end position="41"/>
    </location>
</feature>
<evidence type="ECO:0000256" key="6">
    <source>
        <dbReference type="ARBA" id="ARBA00022984"/>
    </source>
</evidence>
<feature type="transmembrane region" description="Helical" evidence="16">
    <location>
        <begin position="86"/>
        <end position="106"/>
    </location>
</feature>
<evidence type="ECO:0000256" key="15">
    <source>
        <dbReference type="ARBA" id="ARBA00049902"/>
    </source>
</evidence>
<evidence type="ECO:0000313" key="18">
    <source>
        <dbReference type="Proteomes" id="UP000006253"/>
    </source>
</evidence>
<comment type="similarity">
    <text evidence="11">Belongs to the SEDS family. FtsW subfamily.</text>
</comment>
<dbReference type="PANTHER" id="PTHR30474:SF2">
    <property type="entry name" value="PEPTIDOGLYCAN GLYCOSYLTRANSFERASE FTSW-RELATED"/>
    <property type="match status" value="1"/>
</dbReference>
<feature type="transmembrane region" description="Helical" evidence="16">
    <location>
        <begin position="62"/>
        <end position="80"/>
    </location>
</feature>
<evidence type="ECO:0000256" key="10">
    <source>
        <dbReference type="ARBA" id="ARBA00033270"/>
    </source>
</evidence>